<comment type="caution">
    <text evidence="8">The sequence shown here is derived from an EMBL/GenBank/DDBJ whole genome shotgun (WGS) entry which is preliminary data.</text>
</comment>
<evidence type="ECO:0000256" key="5">
    <source>
        <dbReference type="ARBA" id="ARBA00038359"/>
    </source>
</evidence>
<feature type="transmembrane region" description="Helical" evidence="6">
    <location>
        <begin position="204"/>
        <end position="228"/>
    </location>
</feature>
<evidence type="ECO:0000256" key="4">
    <source>
        <dbReference type="ARBA" id="ARBA00023136"/>
    </source>
</evidence>
<feature type="transmembrane region" description="Helical" evidence="6">
    <location>
        <begin position="123"/>
        <end position="146"/>
    </location>
</feature>
<accession>A0AAD6N4H9</accession>
<evidence type="ECO:0000256" key="6">
    <source>
        <dbReference type="SAM" id="Phobius"/>
    </source>
</evidence>
<keyword evidence="2 6" id="KW-0812">Transmembrane</keyword>
<proteinExistence type="inferred from homology"/>
<evidence type="ECO:0000256" key="2">
    <source>
        <dbReference type="ARBA" id="ARBA00022692"/>
    </source>
</evidence>
<organism evidence="8 9">
    <name type="scientific">Penicillium canescens</name>
    <dbReference type="NCBI Taxonomy" id="5083"/>
    <lineage>
        <taxon>Eukaryota</taxon>
        <taxon>Fungi</taxon>
        <taxon>Dikarya</taxon>
        <taxon>Ascomycota</taxon>
        <taxon>Pezizomycotina</taxon>
        <taxon>Eurotiomycetes</taxon>
        <taxon>Eurotiomycetidae</taxon>
        <taxon>Eurotiales</taxon>
        <taxon>Aspergillaceae</taxon>
        <taxon>Penicillium</taxon>
    </lineage>
</organism>
<dbReference type="PANTHER" id="PTHR33048:SF108">
    <property type="entry name" value="INTEGRAL MEMBRANE PROTEIN"/>
    <property type="match status" value="1"/>
</dbReference>
<dbReference type="PANTHER" id="PTHR33048">
    <property type="entry name" value="PTH11-LIKE INTEGRAL MEMBRANE PROTEIN (AFU_ORTHOLOGUE AFUA_5G11245)"/>
    <property type="match status" value="1"/>
</dbReference>
<reference evidence="8" key="2">
    <citation type="submission" date="2023-01" db="EMBL/GenBank/DDBJ databases">
        <authorList>
            <person name="Petersen C."/>
        </authorList>
    </citation>
    <scope>NUCLEOTIDE SEQUENCE</scope>
    <source>
        <strain evidence="8">IBT 15450</strain>
    </source>
</reference>
<dbReference type="InterPro" id="IPR049326">
    <property type="entry name" value="Rhodopsin_dom_fungi"/>
</dbReference>
<dbReference type="InterPro" id="IPR052337">
    <property type="entry name" value="SAT4-like"/>
</dbReference>
<dbReference type="AlphaFoldDB" id="A0AAD6N4H9"/>
<comment type="subcellular location">
    <subcellularLocation>
        <location evidence="1">Membrane</location>
        <topology evidence="1">Multi-pass membrane protein</topology>
    </subcellularLocation>
</comment>
<keyword evidence="9" id="KW-1185">Reference proteome</keyword>
<feature type="transmembrane region" description="Helical" evidence="6">
    <location>
        <begin position="240"/>
        <end position="260"/>
    </location>
</feature>
<dbReference type="Proteomes" id="UP001219568">
    <property type="component" value="Unassembled WGS sequence"/>
</dbReference>
<keyword evidence="4 6" id="KW-0472">Membrane</keyword>
<evidence type="ECO:0000259" key="7">
    <source>
        <dbReference type="Pfam" id="PF20684"/>
    </source>
</evidence>
<comment type="similarity">
    <text evidence="5">Belongs to the SAT4 family.</text>
</comment>
<dbReference type="EMBL" id="JAQJZL010000014">
    <property type="protein sequence ID" value="KAJ6029921.1"/>
    <property type="molecule type" value="Genomic_DNA"/>
</dbReference>
<feature type="transmembrane region" description="Helical" evidence="6">
    <location>
        <begin position="61"/>
        <end position="84"/>
    </location>
</feature>
<evidence type="ECO:0000256" key="1">
    <source>
        <dbReference type="ARBA" id="ARBA00004141"/>
    </source>
</evidence>
<reference evidence="8" key="1">
    <citation type="journal article" date="2023" name="IMA Fungus">
        <title>Comparative genomic study of the Penicillium genus elucidates a diverse pangenome and 15 lateral gene transfer events.</title>
        <authorList>
            <person name="Petersen C."/>
            <person name="Sorensen T."/>
            <person name="Nielsen M.R."/>
            <person name="Sondergaard T.E."/>
            <person name="Sorensen J.L."/>
            <person name="Fitzpatrick D.A."/>
            <person name="Frisvad J.C."/>
            <person name="Nielsen K.L."/>
        </authorList>
    </citation>
    <scope>NUCLEOTIDE SEQUENCE</scope>
    <source>
        <strain evidence="8">IBT 15450</strain>
    </source>
</reference>
<gene>
    <name evidence="8" type="ORF">N7460_010187</name>
</gene>
<evidence type="ECO:0000313" key="8">
    <source>
        <dbReference type="EMBL" id="KAJ6029921.1"/>
    </source>
</evidence>
<feature type="transmembrane region" description="Helical" evidence="6">
    <location>
        <begin position="158"/>
        <end position="181"/>
    </location>
</feature>
<feature type="transmembrane region" description="Helical" evidence="6">
    <location>
        <begin position="29"/>
        <end position="49"/>
    </location>
</feature>
<feature type="domain" description="Rhodopsin" evidence="7">
    <location>
        <begin position="45"/>
        <end position="302"/>
    </location>
</feature>
<evidence type="ECO:0000313" key="9">
    <source>
        <dbReference type="Proteomes" id="UP001219568"/>
    </source>
</evidence>
<dbReference type="GO" id="GO:0016020">
    <property type="term" value="C:membrane"/>
    <property type="evidence" value="ECO:0007669"/>
    <property type="project" value="UniProtKB-SubCell"/>
</dbReference>
<feature type="transmembrane region" description="Helical" evidence="6">
    <location>
        <begin position="272"/>
        <end position="297"/>
    </location>
</feature>
<evidence type="ECO:0000256" key="3">
    <source>
        <dbReference type="ARBA" id="ARBA00022989"/>
    </source>
</evidence>
<protein>
    <recommendedName>
        <fullName evidence="7">Rhodopsin domain-containing protein</fullName>
    </recommendedName>
</protein>
<keyword evidence="3 6" id="KW-1133">Transmembrane helix</keyword>
<sequence length="395" mass="44062">MEQQPAVPPPIGQSSNFAHPKDVLHTVNLVAQVLCIIVVTMFVALRLWIRARYHQSFNAEDYFTVAGWALFMVFCACMLLLNVYGGGYNAWDVTETEFIKFQKVQPNPLFYPFSALTSELTQVSYATTLVYVPMVFVIKIALLAVMGRIFAPHRRKVIVIYISIGIMLCYYVAALFLKIFFCDPISAYWFGTSNGGKCLNQRNVIIADSVISIASDLWVLILPVPMIWSLQMTRAKKLRVVGILGAGGLATAFSVWRLVIMVAESNTTNTTWFWIHCVLTANAEAGIGLICACLPAMSHFFTRVKSKRGTATNNSYLNSHELESRKYRANRSDALKPTDNFFLSNQNDQAHLISTCVGPEQRENSISSVHSEQNTANSEGIGKNVTVSQVFEVVK</sequence>
<dbReference type="Pfam" id="PF20684">
    <property type="entry name" value="Fung_rhodopsin"/>
    <property type="match status" value="1"/>
</dbReference>
<name>A0AAD6N4H9_PENCN</name>